<comment type="caution">
    <text evidence="3">The sequence shown here is derived from an EMBL/GenBank/DDBJ whole genome shotgun (WGS) entry which is preliminary data.</text>
</comment>
<evidence type="ECO:0000313" key="3">
    <source>
        <dbReference type="EMBL" id="OGE09589.1"/>
    </source>
</evidence>
<dbReference type="Proteomes" id="UP000179227">
    <property type="component" value="Unassembled WGS sequence"/>
</dbReference>
<proteinExistence type="predicted"/>
<dbReference type="AlphaFoldDB" id="A0A1F5I018"/>
<dbReference type="STRING" id="1797729.A3A60_01520"/>
<dbReference type="InterPro" id="IPR002035">
    <property type="entry name" value="VWF_A"/>
</dbReference>
<feature type="region of interest" description="Disordered" evidence="1">
    <location>
        <begin position="1"/>
        <end position="21"/>
    </location>
</feature>
<dbReference type="EMBL" id="MFBS01000018">
    <property type="protein sequence ID" value="OGE09589.1"/>
    <property type="molecule type" value="Genomic_DNA"/>
</dbReference>
<dbReference type="CDD" id="cd00198">
    <property type="entry name" value="vWFA"/>
    <property type="match status" value="1"/>
</dbReference>
<protein>
    <recommendedName>
        <fullName evidence="2">VWFA domain-containing protein</fullName>
    </recommendedName>
</protein>
<evidence type="ECO:0000256" key="1">
    <source>
        <dbReference type="SAM" id="MobiDB-lite"/>
    </source>
</evidence>
<feature type="domain" description="VWFA" evidence="2">
    <location>
        <begin position="478"/>
        <end position="674"/>
    </location>
</feature>
<dbReference type="SUPFAM" id="SSF53300">
    <property type="entry name" value="vWA-like"/>
    <property type="match status" value="1"/>
</dbReference>
<dbReference type="InterPro" id="IPR036465">
    <property type="entry name" value="vWFA_dom_sf"/>
</dbReference>
<dbReference type="PROSITE" id="PS50234">
    <property type="entry name" value="VWFA"/>
    <property type="match status" value="1"/>
</dbReference>
<organism evidence="3 4">
    <name type="scientific">Candidatus Curtissbacteria bacterium RIFCSPLOWO2_01_FULL_42_26</name>
    <dbReference type="NCBI Taxonomy" id="1797729"/>
    <lineage>
        <taxon>Bacteria</taxon>
        <taxon>Candidatus Curtissiibacteriota</taxon>
    </lineage>
</organism>
<feature type="region of interest" description="Disordered" evidence="1">
    <location>
        <begin position="280"/>
        <end position="302"/>
    </location>
</feature>
<reference evidence="3 4" key="1">
    <citation type="journal article" date="2016" name="Nat. Commun.">
        <title>Thousands of microbial genomes shed light on interconnected biogeochemical processes in an aquifer system.</title>
        <authorList>
            <person name="Anantharaman K."/>
            <person name="Brown C.T."/>
            <person name="Hug L.A."/>
            <person name="Sharon I."/>
            <person name="Castelle C.J."/>
            <person name="Probst A.J."/>
            <person name="Thomas B.C."/>
            <person name="Singh A."/>
            <person name="Wilkins M.J."/>
            <person name="Karaoz U."/>
            <person name="Brodie E.L."/>
            <person name="Williams K.H."/>
            <person name="Hubbard S.S."/>
            <person name="Banfield J.F."/>
        </authorList>
    </citation>
    <scope>NUCLEOTIDE SEQUENCE [LARGE SCALE GENOMIC DNA]</scope>
</reference>
<gene>
    <name evidence="3" type="ORF">A3A60_01520</name>
</gene>
<evidence type="ECO:0000259" key="2">
    <source>
        <dbReference type="PROSITE" id="PS50234"/>
    </source>
</evidence>
<sequence>MKDAASILDRTQADITGANHQEVPPIEAIRRVITPEHLRMITQTTGGFTFREDPKLPPHQTGYTNKDTKVIYYSPLYFKGSEEHGIEPEPHPEGFFYHEAGHHTEVVLALDNRMLDDLKNLEIPESYRGSPQAEMRFIGSVYKHLVNSIADIWLESYMSRSPYLLVRNGITQFQTRKGELPAEAFQSMSKPEQLMQTLLRSRYLKQEGLDEKLDQDVFESYQRIMKSGAMAALVDRRAFENYFATPTDHARTLNRKFAAYKEVILPEYLKLLENELEERKNQKQQQSQEDVGMGRSTGGAPLTAEEEQELVEQILGELERLGHEIATMSEEEKEHMQQVFGEIKAQLENPEKEGKQGQQPEIQKRRGLEAIEEAGRQLEREAKEKRQRGLAEALQVRERSIETWEKIKEKYQMEIESTASVLSEIFLDDRRKRLEYLRREGEIVPGLEYETIAAVIAGETDPETKMIEVRNPEFLEVEMEWIVDNSGSMSGVNIEKSIDLLVIVTEAFKKAKEDLEAENLVMMDEQPFRIGATKFTVRPWRVTKLDDPLNDEKELRMIDELSQIGGGTDETEAIQEVYKEMTLNKNNVIKMVFVLSDGYGNKEGVVPIIRQIEEDDEVIFLAMGLGDSQEEAQGVVDTYVEPLRRGEASNVFGYAAEDPNQMLPYALEFLKKQVEKKKQAVIY</sequence>
<evidence type="ECO:0000313" key="4">
    <source>
        <dbReference type="Proteomes" id="UP000179227"/>
    </source>
</evidence>
<dbReference type="Pfam" id="PF00092">
    <property type="entry name" value="VWA"/>
    <property type="match status" value="1"/>
</dbReference>
<dbReference type="Gene3D" id="3.40.50.410">
    <property type="entry name" value="von Willebrand factor, type A domain"/>
    <property type="match status" value="1"/>
</dbReference>
<accession>A0A1F5I018</accession>
<name>A0A1F5I018_9BACT</name>